<proteinExistence type="predicted"/>
<dbReference type="Gene3D" id="3.30.70.360">
    <property type="match status" value="1"/>
</dbReference>
<evidence type="ECO:0000313" key="4">
    <source>
        <dbReference type="EMBL" id="SBV99195.1"/>
    </source>
</evidence>
<feature type="binding site" evidence="2">
    <location>
        <position position="362"/>
    </location>
    <ligand>
        <name>Mn(2+)</name>
        <dbReference type="ChEBI" id="CHEBI:29035"/>
        <label>2</label>
    </ligand>
</feature>
<dbReference type="AlphaFoldDB" id="A0A212JIV2"/>
<dbReference type="Pfam" id="PF01546">
    <property type="entry name" value="Peptidase_M20"/>
    <property type="match status" value="1"/>
</dbReference>
<dbReference type="SUPFAM" id="SSF55031">
    <property type="entry name" value="Bacterial exopeptidase dimerisation domain"/>
    <property type="match status" value="1"/>
</dbReference>
<evidence type="ECO:0000259" key="3">
    <source>
        <dbReference type="Pfam" id="PF07687"/>
    </source>
</evidence>
<accession>A0A212JIV2</accession>
<dbReference type="GO" id="GO:0046872">
    <property type="term" value="F:metal ion binding"/>
    <property type="evidence" value="ECO:0007669"/>
    <property type="project" value="UniProtKB-KW"/>
</dbReference>
<evidence type="ECO:0000256" key="1">
    <source>
        <dbReference type="ARBA" id="ARBA00022801"/>
    </source>
</evidence>
<feature type="binding site" evidence="2">
    <location>
        <position position="138"/>
    </location>
    <ligand>
        <name>Mn(2+)</name>
        <dbReference type="ChEBI" id="CHEBI:29035"/>
        <label>2</label>
    </ligand>
</feature>
<dbReference type="InterPro" id="IPR011650">
    <property type="entry name" value="Peptidase_M20_dimer"/>
</dbReference>
<reference evidence="4" key="1">
    <citation type="submission" date="2016-04" db="EMBL/GenBank/DDBJ databases">
        <authorList>
            <person name="Evans L.H."/>
            <person name="Alamgir A."/>
            <person name="Owens N."/>
            <person name="Weber N.D."/>
            <person name="Virtaneva K."/>
            <person name="Barbian K."/>
            <person name="Babar A."/>
            <person name="Rosenke K."/>
        </authorList>
    </citation>
    <scope>NUCLEOTIDE SEQUENCE</scope>
    <source>
        <strain evidence="4">86</strain>
    </source>
</reference>
<dbReference type="SUPFAM" id="SSF53187">
    <property type="entry name" value="Zn-dependent exopeptidases"/>
    <property type="match status" value="1"/>
</dbReference>
<feature type="binding site" evidence="2">
    <location>
        <position position="162"/>
    </location>
    <ligand>
        <name>Mn(2+)</name>
        <dbReference type="ChEBI" id="CHEBI:29035"/>
        <label>2</label>
    </ligand>
</feature>
<dbReference type="Pfam" id="PF07687">
    <property type="entry name" value="M20_dimer"/>
    <property type="match status" value="1"/>
</dbReference>
<evidence type="ECO:0000256" key="2">
    <source>
        <dbReference type="PIRSR" id="PIRSR005962-1"/>
    </source>
</evidence>
<dbReference type="InterPro" id="IPR036264">
    <property type="entry name" value="Bact_exopeptidase_dim_dom"/>
</dbReference>
<dbReference type="GO" id="GO:0050118">
    <property type="term" value="F:N-acetyldiaminopimelate deacetylase activity"/>
    <property type="evidence" value="ECO:0007669"/>
    <property type="project" value="UniProtKB-ARBA"/>
</dbReference>
<name>A0A212JIV2_9DELT</name>
<dbReference type="Gene3D" id="3.40.630.10">
    <property type="entry name" value="Zn peptidases"/>
    <property type="match status" value="1"/>
</dbReference>
<dbReference type="PIRSF" id="PIRSF005962">
    <property type="entry name" value="Pept_M20D_amidohydro"/>
    <property type="match status" value="1"/>
</dbReference>
<dbReference type="PANTHER" id="PTHR11014:SF63">
    <property type="entry name" value="METALLOPEPTIDASE, PUTATIVE (AFU_ORTHOLOGUE AFUA_6G09600)-RELATED"/>
    <property type="match status" value="1"/>
</dbReference>
<sequence length="390" mass="42196">MMDIKTLAKEQEAYIIGQRRHFHMYPELSKQEVQTTKHIVAELQKMGIEVQTFDNCLGCVGVIRGSRPGKTVMLRADIDALPISEPQNKPYASKNPGVMHACGHDCHMAMLLGAAKILSAHRDELNGTVKLLFQWAEETGDNAVIYVENGALDDVDAVFGMHVWLAMDAGFANFQDGERMASSDRFSITVKGRSAHAAAPHDGKDAIVAASAVVMALQSLVTRMNDPLNSLVLSMGAMNGGQKLNIIADTVELVGTVRTFNRAFRAAMPAKVEQMARDVAAGYGCTVECTYEFYPAPVINEHPELTRLAQGAAVAMLGEKSLVPLQKMMGADDFSGLMRKAPGVYGYIGARNAAKGLTATHHNPAFDIDEDILHSGAGIYARFAVDFLKG</sequence>
<comment type="cofactor">
    <cofactor evidence="2">
        <name>Mn(2+)</name>
        <dbReference type="ChEBI" id="CHEBI:29035"/>
    </cofactor>
    <text evidence="2">The Mn(2+) ion enhances activity.</text>
</comment>
<gene>
    <name evidence="4" type="ORF">KL86DPRO_11536</name>
</gene>
<feature type="binding site" evidence="2">
    <location>
        <position position="102"/>
    </location>
    <ligand>
        <name>Mn(2+)</name>
        <dbReference type="ChEBI" id="CHEBI:29035"/>
        <label>2</label>
    </ligand>
</feature>
<organism evidence="4">
    <name type="scientific">uncultured delta proteobacterium</name>
    <dbReference type="NCBI Taxonomy" id="34034"/>
    <lineage>
        <taxon>Bacteria</taxon>
        <taxon>Deltaproteobacteria</taxon>
        <taxon>environmental samples</taxon>
    </lineage>
</organism>
<dbReference type="GO" id="GO:0019877">
    <property type="term" value="P:diaminopimelate biosynthetic process"/>
    <property type="evidence" value="ECO:0007669"/>
    <property type="project" value="UniProtKB-ARBA"/>
</dbReference>
<keyword evidence="1" id="KW-0378">Hydrolase</keyword>
<dbReference type="InterPro" id="IPR017439">
    <property type="entry name" value="Amidohydrolase"/>
</dbReference>
<keyword evidence="2" id="KW-0479">Metal-binding</keyword>
<feature type="domain" description="Peptidase M20 dimerisation" evidence="3">
    <location>
        <begin position="185"/>
        <end position="279"/>
    </location>
</feature>
<feature type="binding site" evidence="2">
    <location>
        <position position="104"/>
    </location>
    <ligand>
        <name>Mn(2+)</name>
        <dbReference type="ChEBI" id="CHEBI:29035"/>
        <label>2</label>
    </ligand>
</feature>
<keyword evidence="2" id="KW-0464">Manganese</keyword>
<dbReference type="EMBL" id="FLUQ01000001">
    <property type="protein sequence ID" value="SBV99195.1"/>
    <property type="molecule type" value="Genomic_DNA"/>
</dbReference>
<dbReference type="FunFam" id="3.30.70.360:FF:000001">
    <property type="entry name" value="N-acetyldiaminopimelate deacetylase"/>
    <property type="match status" value="1"/>
</dbReference>
<protein>
    <submittedName>
        <fullName evidence="4">Peptidase, M20D family</fullName>
    </submittedName>
</protein>
<dbReference type="InterPro" id="IPR002933">
    <property type="entry name" value="Peptidase_M20"/>
</dbReference>
<dbReference type="NCBIfam" id="TIGR01891">
    <property type="entry name" value="amidohydrolases"/>
    <property type="match status" value="1"/>
</dbReference>
<dbReference type="PANTHER" id="PTHR11014">
    <property type="entry name" value="PEPTIDASE M20 FAMILY MEMBER"/>
    <property type="match status" value="1"/>
</dbReference>